<feature type="region of interest" description="Disordered" evidence="1">
    <location>
        <begin position="919"/>
        <end position="947"/>
    </location>
</feature>
<proteinExistence type="predicted"/>
<dbReference type="GeneID" id="87827367"/>
<dbReference type="EMBL" id="MU853230">
    <property type="protein sequence ID" value="KAK4122669.1"/>
    <property type="molecule type" value="Genomic_DNA"/>
</dbReference>
<dbReference type="GO" id="GO:0031267">
    <property type="term" value="F:small GTPase binding"/>
    <property type="evidence" value="ECO:0007669"/>
    <property type="project" value="TreeGrafter"/>
</dbReference>
<dbReference type="FunFam" id="1.10.8.270:FF:000023">
    <property type="entry name" value="TBC domain-containing protein C1778.09"/>
    <property type="match status" value="1"/>
</dbReference>
<feature type="compositionally biased region" description="Polar residues" evidence="1">
    <location>
        <begin position="651"/>
        <end position="669"/>
    </location>
</feature>
<gene>
    <name evidence="3" type="ORF">N657DRAFT_620654</name>
</gene>
<evidence type="ECO:0000259" key="2">
    <source>
        <dbReference type="PROSITE" id="PS50086"/>
    </source>
</evidence>
<dbReference type="AlphaFoldDB" id="A0AAN6TY34"/>
<feature type="compositionally biased region" description="Basic and acidic residues" evidence="1">
    <location>
        <begin position="416"/>
        <end position="428"/>
    </location>
</feature>
<feature type="compositionally biased region" description="Polar residues" evidence="1">
    <location>
        <begin position="268"/>
        <end position="280"/>
    </location>
</feature>
<accession>A0AAN6TY34</accession>
<dbReference type="Pfam" id="PF00566">
    <property type="entry name" value="RabGAP-TBC"/>
    <property type="match status" value="1"/>
</dbReference>
<reference evidence="3" key="1">
    <citation type="journal article" date="2023" name="Mol. Phylogenet. Evol.">
        <title>Genome-scale phylogeny and comparative genomics of the fungal order Sordariales.</title>
        <authorList>
            <person name="Hensen N."/>
            <person name="Bonometti L."/>
            <person name="Westerberg I."/>
            <person name="Brannstrom I.O."/>
            <person name="Guillou S."/>
            <person name="Cros-Aarteil S."/>
            <person name="Calhoun S."/>
            <person name="Haridas S."/>
            <person name="Kuo A."/>
            <person name="Mondo S."/>
            <person name="Pangilinan J."/>
            <person name="Riley R."/>
            <person name="LaButti K."/>
            <person name="Andreopoulos B."/>
            <person name="Lipzen A."/>
            <person name="Chen C."/>
            <person name="Yan M."/>
            <person name="Daum C."/>
            <person name="Ng V."/>
            <person name="Clum A."/>
            <person name="Steindorff A."/>
            <person name="Ohm R.A."/>
            <person name="Martin F."/>
            <person name="Silar P."/>
            <person name="Natvig D.O."/>
            <person name="Lalanne C."/>
            <person name="Gautier V."/>
            <person name="Ament-Velasquez S.L."/>
            <person name="Kruys A."/>
            <person name="Hutchinson M.I."/>
            <person name="Powell A.J."/>
            <person name="Barry K."/>
            <person name="Miller A.N."/>
            <person name="Grigoriev I.V."/>
            <person name="Debuchy R."/>
            <person name="Gladieux P."/>
            <person name="Hiltunen Thoren M."/>
            <person name="Johannesson H."/>
        </authorList>
    </citation>
    <scope>NUCLEOTIDE SEQUENCE</scope>
    <source>
        <strain evidence="3">CBS 731.68</strain>
    </source>
</reference>
<feature type="domain" description="Rab-GAP TBC" evidence="2">
    <location>
        <begin position="691"/>
        <end position="886"/>
    </location>
</feature>
<dbReference type="Gene3D" id="1.10.472.80">
    <property type="entry name" value="Ypt/Rab-GAP domain of gyp1p, domain 3"/>
    <property type="match status" value="1"/>
</dbReference>
<dbReference type="PANTHER" id="PTHR47219:SF9">
    <property type="entry name" value="GTPASE ACTIVATING PROTEIN AND CENTROSOME-ASSOCIATED, ISOFORM B"/>
    <property type="match status" value="1"/>
</dbReference>
<evidence type="ECO:0000313" key="3">
    <source>
        <dbReference type="EMBL" id="KAK4122669.1"/>
    </source>
</evidence>
<name>A0AAN6TY34_9PEZI</name>
<feature type="compositionally biased region" description="Basic and acidic residues" evidence="1">
    <location>
        <begin position="1033"/>
        <end position="1072"/>
    </location>
</feature>
<sequence length="1102" mass="120751">MAPQKFGSVRHKARPTATRLAPFRDDTGLVALRYEQTKQAEPPIPLPPPRNPRRINRSPSTLASSTSPTSPVTISPPPIPPPHEEHPLFRTQRPPRPSQAEERKRDSGAPTSSSVTLREEHGEEAIHQKLMNDVADTPSVYSNDDDIPERIDAPQTTSHQVAPPLLTVSIPPRTYNTETATSSSTLQSPASSSPARRVSLTRKLSISFGIGADGSKRLRKKMLGADRAASHEAPPDMEPVRGSPRSPKMPKGPPQLTGPGCSSADKGQAQSPEPLSSATTARSFAPITTHIPEDSLWDDLGAVSFSTRGSIMFGGKNNTFKSLIMSVPDDAHATASSSASPPEHPLMTTPTDNAAATVPDAFEADEADATAGKPRVAPLADAQPVPSIRVSSMDVERESQKVRSLYESGDDLNWEDGGRVSFVERLEPTAEVPSEEEENVVSSRPSDRPSASSPAPQSDHPNPTPATITPRSANSLSPRRDSQVRRDFELAGGIEDWADLEGAEVDRYGFIVPKRPVSRAETTDRKSSQLPSRRRNVLTKRPSTSYSASLPGGFIRPPSRKVSARSLNTYTSELSTVSRRSTRSSIRSATNRLPQNRDRRWMDEAGEMLSLQAGLTGITDEDKMGKTAEAQKRKEAERSEKWRKMAVAIKSSDNTGQGSASHPMTQTPQGEGMSYEFDTTSPKLIDRTWKGIPDCWRSAAWYSFLATSAKSHNSPETEDYLIAEFHRLQAVSSPDDVQIDLDVPRTVNGHIMFRRRYRGGQRLLFRVLHAISLYFPGTGYVQGMASLAATLLCYFDEERAFVMMVRLWRYRGLERLYQPGFAGLMAALGDFERRWLVGAGRDVAGKLNELSIDATAYGTRWYLTLFNLSIPFPAQLRVWDVFMLLGDCPPELSSSSSPPHSTTPTNSTIAPITTLLTIPSTPASTTTTTNTHAQKQGEVTQEQEKPPKGLDILHATSAALIHALRDVLLDSDFENAMKALTAWIPVKDEDLLMKVARAEWRRHRSGRWGISGSGSAGGGKLWDWDWDWERGGKGKDGVVKGKENDGDIVKEKEKGKDKGAQGKGKEKGKVNERSGGGVGRLWERGRVGREKDKEKVKETGRA</sequence>
<dbReference type="GO" id="GO:0005096">
    <property type="term" value="F:GTPase activator activity"/>
    <property type="evidence" value="ECO:0007669"/>
    <property type="project" value="TreeGrafter"/>
</dbReference>
<dbReference type="InterPro" id="IPR000195">
    <property type="entry name" value="Rab-GAP-TBC_dom"/>
</dbReference>
<dbReference type="SUPFAM" id="SSF47923">
    <property type="entry name" value="Ypt/Rab-GAP domain of gyp1p"/>
    <property type="match status" value="2"/>
</dbReference>
<feature type="region of interest" description="Disordered" evidence="1">
    <location>
        <begin position="331"/>
        <end position="484"/>
    </location>
</feature>
<feature type="compositionally biased region" description="Low complexity" evidence="1">
    <location>
        <begin position="57"/>
        <end position="73"/>
    </location>
</feature>
<feature type="compositionally biased region" description="Low complexity" evidence="1">
    <location>
        <begin position="571"/>
        <end position="592"/>
    </location>
</feature>
<feature type="region of interest" description="Disordered" evidence="1">
    <location>
        <begin position="517"/>
        <end position="600"/>
    </location>
</feature>
<dbReference type="InterPro" id="IPR050302">
    <property type="entry name" value="Rab_GAP_TBC_domain"/>
</dbReference>
<feature type="compositionally biased region" description="Low complexity" evidence="1">
    <location>
        <begin position="179"/>
        <end position="197"/>
    </location>
</feature>
<feature type="compositionally biased region" description="Basic and acidic residues" evidence="1">
    <location>
        <begin position="1081"/>
        <end position="1102"/>
    </location>
</feature>
<dbReference type="RefSeq" id="XP_062646440.1">
    <property type="nucleotide sequence ID" value="XM_062790597.1"/>
</dbReference>
<dbReference type="PROSITE" id="PS50086">
    <property type="entry name" value="TBC_RABGAP"/>
    <property type="match status" value="1"/>
</dbReference>
<comment type="caution">
    <text evidence="3">The sequence shown here is derived from an EMBL/GenBank/DDBJ whole genome shotgun (WGS) entry which is preliminary data.</text>
</comment>
<keyword evidence="4" id="KW-1185">Reference proteome</keyword>
<feature type="compositionally biased region" description="Low complexity" evidence="1">
    <location>
        <begin position="440"/>
        <end position="459"/>
    </location>
</feature>
<dbReference type="SMART" id="SM00164">
    <property type="entry name" value="TBC"/>
    <property type="match status" value="1"/>
</dbReference>
<feature type="compositionally biased region" description="Polar residues" evidence="1">
    <location>
        <begin position="930"/>
        <end position="940"/>
    </location>
</feature>
<dbReference type="InterPro" id="IPR035969">
    <property type="entry name" value="Rab-GAP_TBC_sf"/>
</dbReference>
<feature type="compositionally biased region" description="Polar residues" evidence="1">
    <location>
        <begin position="465"/>
        <end position="477"/>
    </location>
</feature>
<evidence type="ECO:0000256" key="1">
    <source>
        <dbReference type="SAM" id="MobiDB-lite"/>
    </source>
</evidence>
<feature type="compositionally biased region" description="Basic and acidic residues" evidence="1">
    <location>
        <begin position="117"/>
        <end position="127"/>
    </location>
</feature>
<dbReference type="Gene3D" id="1.10.8.270">
    <property type="entry name" value="putative rabgap domain of human tbc1 domain family member 14 like domains"/>
    <property type="match status" value="1"/>
</dbReference>
<reference evidence="3" key="2">
    <citation type="submission" date="2023-05" db="EMBL/GenBank/DDBJ databases">
        <authorList>
            <consortium name="Lawrence Berkeley National Laboratory"/>
            <person name="Steindorff A."/>
            <person name="Hensen N."/>
            <person name="Bonometti L."/>
            <person name="Westerberg I."/>
            <person name="Brannstrom I.O."/>
            <person name="Guillou S."/>
            <person name="Cros-Aarteil S."/>
            <person name="Calhoun S."/>
            <person name="Haridas S."/>
            <person name="Kuo A."/>
            <person name="Mondo S."/>
            <person name="Pangilinan J."/>
            <person name="Riley R."/>
            <person name="Labutti K."/>
            <person name="Andreopoulos B."/>
            <person name="Lipzen A."/>
            <person name="Chen C."/>
            <person name="Yanf M."/>
            <person name="Daum C."/>
            <person name="Ng V."/>
            <person name="Clum A."/>
            <person name="Ohm R."/>
            <person name="Martin F."/>
            <person name="Silar P."/>
            <person name="Natvig D."/>
            <person name="Lalanne C."/>
            <person name="Gautier V."/>
            <person name="Ament-Velasquez S.L."/>
            <person name="Kruys A."/>
            <person name="Hutchinson M.I."/>
            <person name="Powell A.J."/>
            <person name="Barry K."/>
            <person name="Miller A.N."/>
            <person name="Grigoriev I.V."/>
            <person name="Debuchy R."/>
            <person name="Gladieux P."/>
            <person name="Thoren M.H."/>
            <person name="Johannesson H."/>
        </authorList>
    </citation>
    <scope>NUCLEOTIDE SEQUENCE</scope>
    <source>
        <strain evidence="3">CBS 731.68</strain>
    </source>
</reference>
<dbReference type="PANTHER" id="PTHR47219">
    <property type="entry name" value="RAB GTPASE-ACTIVATING PROTEIN 1-LIKE"/>
    <property type="match status" value="1"/>
</dbReference>
<organism evidence="3 4">
    <name type="scientific">Parathielavia appendiculata</name>
    <dbReference type="NCBI Taxonomy" id="2587402"/>
    <lineage>
        <taxon>Eukaryota</taxon>
        <taxon>Fungi</taxon>
        <taxon>Dikarya</taxon>
        <taxon>Ascomycota</taxon>
        <taxon>Pezizomycotina</taxon>
        <taxon>Sordariomycetes</taxon>
        <taxon>Sordariomycetidae</taxon>
        <taxon>Sordariales</taxon>
        <taxon>Chaetomiaceae</taxon>
        <taxon>Parathielavia</taxon>
    </lineage>
</organism>
<feature type="region of interest" description="Disordered" evidence="1">
    <location>
        <begin position="1"/>
        <end position="280"/>
    </location>
</feature>
<feature type="region of interest" description="Disordered" evidence="1">
    <location>
        <begin position="651"/>
        <end position="672"/>
    </location>
</feature>
<evidence type="ECO:0000313" key="4">
    <source>
        <dbReference type="Proteomes" id="UP001302602"/>
    </source>
</evidence>
<feature type="region of interest" description="Disordered" evidence="1">
    <location>
        <begin position="1033"/>
        <end position="1102"/>
    </location>
</feature>
<feature type="compositionally biased region" description="Low complexity" evidence="1">
    <location>
        <begin position="919"/>
        <end position="929"/>
    </location>
</feature>
<protein>
    <submittedName>
        <fullName evidence="3">RabGAP/TBC</fullName>
    </submittedName>
</protein>
<dbReference type="Proteomes" id="UP001302602">
    <property type="component" value="Unassembled WGS sequence"/>
</dbReference>